<dbReference type="AlphaFoldDB" id="A0AAN6QED5"/>
<proteinExistence type="predicted"/>
<comment type="caution">
    <text evidence="4">The sequence shown here is derived from an EMBL/GenBank/DDBJ whole genome shotgun (WGS) entry which is preliminary data.</text>
</comment>
<dbReference type="EMBL" id="MU853378">
    <property type="protein sequence ID" value="KAK4107239.1"/>
    <property type="molecule type" value="Genomic_DNA"/>
</dbReference>
<reference evidence="4" key="2">
    <citation type="submission" date="2023-05" db="EMBL/GenBank/DDBJ databases">
        <authorList>
            <consortium name="Lawrence Berkeley National Laboratory"/>
            <person name="Steindorff A."/>
            <person name="Hensen N."/>
            <person name="Bonometti L."/>
            <person name="Westerberg I."/>
            <person name="Brannstrom I.O."/>
            <person name="Guillou S."/>
            <person name="Cros-Aarteil S."/>
            <person name="Calhoun S."/>
            <person name="Haridas S."/>
            <person name="Kuo A."/>
            <person name="Mondo S."/>
            <person name="Pangilinan J."/>
            <person name="Riley R."/>
            <person name="Labutti K."/>
            <person name="Andreopoulos B."/>
            <person name="Lipzen A."/>
            <person name="Chen C."/>
            <person name="Yanf M."/>
            <person name="Daum C."/>
            <person name="Ng V."/>
            <person name="Clum A."/>
            <person name="Ohm R."/>
            <person name="Martin F."/>
            <person name="Silar P."/>
            <person name="Natvig D."/>
            <person name="Lalanne C."/>
            <person name="Gautier V."/>
            <person name="Ament-Velasquez S.L."/>
            <person name="Kruys A."/>
            <person name="Hutchinson M.I."/>
            <person name="Powell A.J."/>
            <person name="Barry K."/>
            <person name="Miller A.N."/>
            <person name="Grigoriev I.V."/>
            <person name="Debuchy R."/>
            <person name="Gladieux P."/>
            <person name="Thoren M.H."/>
            <person name="Johannesson H."/>
        </authorList>
    </citation>
    <scope>NUCLEOTIDE SEQUENCE</scope>
    <source>
        <strain evidence="4">CBS 508.74</strain>
    </source>
</reference>
<dbReference type="PANTHER" id="PTHR38794">
    <property type="entry name" value="INTEGRAL MEMBRANE PROTEIN"/>
    <property type="match status" value="1"/>
</dbReference>
<feature type="transmembrane region" description="Helical" evidence="2">
    <location>
        <begin position="36"/>
        <end position="56"/>
    </location>
</feature>
<sequence length="373" mass="40608">MAFLINRSSAEDGFFEPGEHIVTETNLNPILQMSTWLLLGLTTLMFCFRLLTRFFLRSNNVLGVEEALALSAYLLSLGQSVTVIIPEGGIFGRTLADISADELTAGMRAAYAGDLLFILSLGCGKLTLCACLLTLSPDRMHRRMVYLLGSVVVLWTLSALLGSALRCGGQLPWLAKTEQCFNLRAFLEYQSIANILTDAALVALPVVMIYPLNLSLKSRATVLMFFASRALVIIPTVFQLIYLPRLFEADFTLRAFPYYLSVQLVQFASVSATCLVYFWPLMNSLRSGLMWADNIESRMSSSRLGMSKFSNKSRGTGGAATATIHSVAGSDTPSRRNYIKITTGYAVSSGSLPIQDGKTSPTRPEPSGSGNGA</sequence>
<keyword evidence="2" id="KW-0472">Membrane</keyword>
<accession>A0AAN6QED5</accession>
<feature type="transmembrane region" description="Helical" evidence="2">
    <location>
        <begin position="145"/>
        <end position="165"/>
    </location>
</feature>
<feature type="transmembrane region" description="Helical" evidence="2">
    <location>
        <begin position="191"/>
        <end position="210"/>
    </location>
</feature>
<evidence type="ECO:0000259" key="3">
    <source>
        <dbReference type="Pfam" id="PF20684"/>
    </source>
</evidence>
<gene>
    <name evidence="4" type="ORF">N656DRAFT_849605</name>
</gene>
<keyword evidence="2" id="KW-1133">Transmembrane helix</keyword>
<dbReference type="Pfam" id="PF20684">
    <property type="entry name" value="Fung_rhodopsin"/>
    <property type="match status" value="1"/>
</dbReference>
<reference evidence="4" key="1">
    <citation type="journal article" date="2023" name="Mol. Phylogenet. Evol.">
        <title>Genome-scale phylogeny and comparative genomics of the fungal order Sordariales.</title>
        <authorList>
            <person name="Hensen N."/>
            <person name="Bonometti L."/>
            <person name="Westerberg I."/>
            <person name="Brannstrom I.O."/>
            <person name="Guillou S."/>
            <person name="Cros-Aarteil S."/>
            <person name="Calhoun S."/>
            <person name="Haridas S."/>
            <person name="Kuo A."/>
            <person name="Mondo S."/>
            <person name="Pangilinan J."/>
            <person name="Riley R."/>
            <person name="LaButti K."/>
            <person name="Andreopoulos B."/>
            <person name="Lipzen A."/>
            <person name="Chen C."/>
            <person name="Yan M."/>
            <person name="Daum C."/>
            <person name="Ng V."/>
            <person name="Clum A."/>
            <person name="Steindorff A."/>
            <person name="Ohm R.A."/>
            <person name="Martin F."/>
            <person name="Silar P."/>
            <person name="Natvig D.O."/>
            <person name="Lalanne C."/>
            <person name="Gautier V."/>
            <person name="Ament-Velasquez S.L."/>
            <person name="Kruys A."/>
            <person name="Hutchinson M.I."/>
            <person name="Powell A.J."/>
            <person name="Barry K."/>
            <person name="Miller A.N."/>
            <person name="Grigoriev I.V."/>
            <person name="Debuchy R."/>
            <person name="Gladieux P."/>
            <person name="Hiltunen Thoren M."/>
            <person name="Johannesson H."/>
        </authorList>
    </citation>
    <scope>NUCLEOTIDE SEQUENCE</scope>
    <source>
        <strain evidence="4">CBS 508.74</strain>
    </source>
</reference>
<feature type="region of interest" description="Disordered" evidence="1">
    <location>
        <begin position="348"/>
        <end position="373"/>
    </location>
</feature>
<evidence type="ECO:0000256" key="1">
    <source>
        <dbReference type="SAM" id="MobiDB-lite"/>
    </source>
</evidence>
<feature type="compositionally biased region" description="Polar residues" evidence="1">
    <location>
        <begin position="348"/>
        <end position="362"/>
    </location>
</feature>
<protein>
    <recommendedName>
        <fullName evidence="3">Rhodopsin domain-containing protein</fullName>
    </recommendedName>
</protein>
<feature type="domain" description="Rhodopsin" evidence="3">
    <location>
        <begin position="49"/>
        <end position="282"/>
    </location>
</feature>
<evidence type="ECO:0000313" key="4">
    <source>
        <dbReference type="EMBL" id="KAK4107239.1"/>
    </source>
</evidence>
<feature type="transmembrane region" description="Helical" evidence="2">
    <location>
        <begin position="222"/>
        <end position="244"/>
    </location>
</feature>
<name>A0AAN6QED5_9PEZI</name>
<dbReference type="PANTHER" id="PTHR38794:SF1">
    <property type="entry name" value="INTEGRAL MEMBRANE PROTEIN"/>
    <property type="match status" value="1"/>
</dbReference>
<dbReference type="RefSeq" id="XP_064664809.1">
    <property type="nucleotide sequence ID" value="XM_064819355.1"/>
</dbReference>
<dbReference type="InterPro" id="IPR049326">
    <property type="entry name" value="Rhodopsin_dom_fungi"/>
</dbReference>
<keyword evidence="5" id="KW-1185">Reference proteome</keyword>
<feature type="transmembrane region" description="Helical" evidence="2">
    <location>
        <begin position="256"/>
        <end position="279"/>
    </location>
</feature>
<feature type="transmembrane region" description="Helical" evidence="2">
    <location>
        <begin position="111"/>
        <end position="133"/>
    </location>
</feature>
<keyword evidence="2" id="KW-0812">Transmembrane</keyword>
<evidence type="ECO:0000313" key="5">
    <source>
        <dbReference type="Proteomes" id="UP001302812"/>
    </source>
</evidence>
<dbReference type="GeneID" id="89943481"/>
<dbReference type="Proteomes" id="UP001302812">
    <property type="component" value="Unassembled WGS sequence"/>
</dbReference>
<evidence type="ECO:0000256" key="2">
    <source>
        <dbReference type="SAM" id="Phobius"/>
    </source>
</evidence>
<feature type="transmembrane region" description="Helical" evidence="2">
    <location>
        <begin position="68"/>
        <end position="91"/>
    </location>
</feature>
<organism evidence="4 5">
    <name type="scientific">Canariomyces notabilis</name>
    <dbReference type="NCBI Taxonomy" id="2074819"/>
    <lineage>
        <taxon>Eukaryota</taxon>
        <taxon>Fungi</taxon>
        <taxon>Dikarya</taxon>
        <taxon>Ascomycota</taxon>
        <taxon>Pezizomycotina</taxon>
        <taxon>Sordariomycetes</taxon>
        <taxon>Sordariomycetidae</taxon>
        <taxon>Sordariales</taxon>
        <taxon>Chaetomiaceae</taxon>
        <taxon>Canariomyces</taxon>
    </lineage>
</organism>